<dbReference type="OrthoDB" id="4187186at2759"/>
<dbReference type="Proteomes" id="UP000242791">
    <property type="component" value="Unassembled WGS sequence"/>
</dbReference>
<dbReference type="EMBL" id="LGTZ01000251">
    <property type="protein sequence ID" value="OJD26253.1"/>
    <property type="molecule type" value="Genomic_DNA"/>
</dbReference>
<keyword evidence="1" id="KW-0175">Coiled coil</keyword>
<gene>
    <name evidence="3" type="ORF">ACJ73_02372</name>
</gene>
<sequence>MFILEKFSSAASRMKLMSFKRMISFKGHGHASVSPTVSKAKPRTTRLSPRSWRAGGPSSCKVNSGSILEVSPFASLHLLHPPASPDVLENENGSCTLFSTQVNNTCSNFAEEGSNTGALAPPVEAPPSPIVVPRSNTPALQDDDIEEARLTPFDEPDFRLQYEQQRHAIHIAALKDEYKEKLRVVVDEKYKLNKELEVIRGERDIFEHQKDFWNERFLTVTKHRDGKIDELKRERDRFEALYTAVEPRAKALEALANHQQVHLEEMWKVIGESELQLEKERQELQSRCQENNLLLKQIEEYEASNLTYFQGFHDLAQYAEQFQSRCAHLEQEVEKLKTTKSELEASLIAVDNAIQISTLKQLAREQELSEDLYLAKTRQNIAEYHLSYLQETWRAEHTKSTIELSDYRAELLLKDKYIYAVRQQKDCCQHVLTEVASILASRAEDGNEFAHQLSLYMSETLDRNEVLTLKIFDGKGLSDSENENGR</sequence>
<dbReference type="AlphaFoldDB" id="A0A1J9RF32"/>
<evidence type="ECO:0000313" key="4">
    <source>
        <dbReference type="Proteomes" id="UP000242791"/>
    </source>
</evidence>
<proteinExistence type="predicted"/>
<evidence type="ECO:0000256" key="2">
    <source>
        <dbReference type="SAM" id="MobiDB-lite"/>
    </source>
</evidence>
<dbReference type="VEuPathDB" id="FungiDB:ACJ73_02372"/>
<keyword evidence="4" id="KW-1185">Reference proteome</keyword>
<reference evidence="3 4" key="1">
    <citation type="submission" date="2015-08" db="EMBL/GenBank/DDBJ databases">
        <title>Emmonsia species relationships and genome sequence.</title>
        <authorList>
            <person name="Cuomo C.A."/>
            <person name="Schwartz I.S."/>
            <person name="Kenyon C."/>
            <person name="De Hoog G.S."/>
            <person name="Govender N.P."/>
            <person name="Botha A."/>
            <person name="Moreno L."/>
            <person name="De Vries M."/>
            <person name="Munoz J.F."/>
            <person name="Stielow J.B."/>
        </authorList>
    </citation>
    <scope>NUCLEOTIDE SEQUENCE [LARGE SCALE GENOMIC DNA]</scope>
    <source>
        <strain evidence="3 4">EI222</strain>
    </source>
</reference>
<feature type="coiled-coil region" evidence="1">
    <location>
        <begin position="319"/>
        <end position="346"/>
    </location>
</feature>
<feature type="region of interest" description="Disordered" evidence="2">
    <location>
        <begin position="29"/>
        <end position="58"/>
    </location>
</feature>
<organism evidence="3 4">
    <name type="scientific">Blastomyces percursus</name>
    <dbReference type="NCBI Taxonomy" id="1658174"/>
    <lineage>
        <taxon>Eukaryota</taxon>
        <taxon>Fungi</taxon>
        <taxon>Dikarya</taxon>
        <taxon>Ascomycota</taxon>
        <taxon>Pezizomycotina</taxon>
        <taxon>Eurotiomycetes</taxon>
        <taxon>Eurotiomycetidae</taxon>
        <taxon>Onygenales</taxon>
        <taxon>Ajellomycetaceae</taxon>
        <taxon>Blastomyces</taxon>
    </lineage>
</organism>
<evidence type="ECO:0000256" key="1">
    <source>
        <dbReference type="SAM" id="Coils"/>
    </source>
</evidence>
<evidence type="ECO:0000313" key="3">
    <source>
        <dbReference type="EMBL" id="OJD26253.1"/>
    </source>
</evidence>
<protein>
    <submittedName>
        <fullName evidence="3">Uncharacterized protein</fullName>
    </submittedName>
</protein>
<accession>A0A1J9RF32</accession>
<name>A0A1J9RF32_9EURO</name>
<comment type="caution">
    <text evidence="3">The sequence shown here is derived from an EMBL/GenBank/DDBJ whole genome shotgun (WGS) entry which is preliminary data.</text>
</comment>